<evidence type="ECO:0000256" key="5">
    <source>
        <dbReference type="ARBA" id="ARBA00023212"/>
    </source>
</evidence>
<evidence type="ECO:0000259" key="11">
    <source>
        <dbReference type="PROSITE" id="PS50067"/>
    </source>
</evidence>
<dbReference type="GO" id="GO:0005524">
    <property type="term" value="F:ATP binding"/>
    <property type="evidence" value="ECO:0007669"/>
    <property type="project" value="UniProtKB-KW"/>
</dbReference>
<dbReference type="InterPro" id="IPR036961">
    <property type="entry name" value="Kinesin_motor_dom_sf"/>
</dbReference>
<dbReference type="Pfam" id="PF00225">
    <property type="entry name" value="Kinesin"/>
    <property type="match status" value="1"/>
</dbReference>
<organism evidence="12 13">
    <name type="scientific">Geodia barretti</name>
    <name type="common">Barrett's horny sponge</name>
    <dbReference type="NCBI Taxonomy" id="519541"/>
    <lineage>
        <taxon>Eukaryota</taxon>
        <taxon>Metazoa</taxon>
        <taxon>Porifera</taxon>
        <taxon>Demospongiae</taxon>
        <taxon>Heteroscleromorpha</taxon>
        <taxon>Tetractinellida</taxon>
        <taxon>Astrophorina</taxon>
        <taxon>Geodiidae</taxon>
        <taxon>Geodia</taxon>
    </lineage>
</organism>
<feature type="non-terminal residue" evidence="12">
    <location>
        <position position="1"/>
    </location>
</feature>
<evidence type="ECO:0000256" key="1">
    <source>
        <dbReference type="ARBA" id="ARBA00004245"/>
    </source>
</evidence>
<protein>
    <recommendedName>
        <fullName evidence="8">Kinesin-like protein</fullName>
    </recommendedName>
</protein>
<comment type="subcellular location">
    <subcellularLocation>
        <location evidence="2">Cell projection</location>
    </subcellularLocation>
    <subcellularLocation>
        <location evidence="1">Cytoplasm</location>
        <location evidence="1">Cytoskeleton</location>
    </subcellularLocation>
</comment>
<dbReference type="AlphaFoldDB" id="A0AA35SLR0"/>
<keyword evidence="8" id="KW-0493">Microtubule</keyword>
<evidence type="ECO:0000313" key="12">
    <source>
        <dbReference type="EMBL" id="CAI8031367.1"/>
    </source>
</evidence>
<dbReference type="PROSITE" id="PS00411">
    <property type="entry name" value="KINESIN_MOTOR_1"/>
    <property type="match status" value="1"/>
</dbReference>
<evidence type="ECO:0000256" key="3">
    <source>
        <dbReference type="ARBA" id="ARBA00022741"/>
    </source>
</evidence>
<dbReference type="FunFam" id="3.40.850.10:FF:000280">
    <property type="entry name" value="Kinesin-like protein"/>
    <property type="match status" value="1"/>
</dbReference>
<dbReference type="SMART" id="SM00129">
    <property type="entry name" value="KISc"/>
    <property type="match status" value="1"/>
</dbReference>
<evidence type="ECO:0000256" key="6">
    <source>
        <dbReference type="ARBA" id="ARBA00023273"/>
    </source>
</evidence>
<reference evidence="12" key="1">
    <citation type="submission" date="2023-03" db="EMBL/GenBank/DDBJ databases">
        <authorList>
            <person name="Steffen K."/>
            <person name="Cardenas P."/>
        </authorList>
    </citation>
    <scope>NUCLEOTIDE SEQUENCE</scope>
</reference>
<dbReference type="GO" id="GO:0051231">
    <property type="term" value="P:spindle elongation"/>
    <property type="evidence" value="ECO:0007669"/>
    <property type="project" value="TreeGrafter"/>
</dbReference>
<dbReference type="Pfam" id="PF23204">
    <property type="entry name" value="KIF21A_2nd"/>
    <property type="match status" value="1"/>
</dbReference>
<dbReference type="EMBL" id="CASHTH010002531">
    <property type="protein sequence ID" value="CAI8031367.1"/>
    <property type="molecule type" value="Genomic_DNA"/>
</dbReference>
<dbReference type="Gene3D" id="3.40.850.10">
    <property type="entry name" value="Kinesin motor domain"/>
    <property type="match status" value="1"/>
</dbReference>
<evidence type="ECO:0000256" key="4">
    <source>
        <dbReference type="ARBA" id="ARBA00022840"/>
    </source>
</evidence>
<evidence type="ECO:0000256" key="8">
    <source>
        <dbReference type="RuleBase" id="RU000394"/>
    </source>
</evidence>
<dbReference type="GO" id="GO:0008017">
    <property type="term" value="F:microtubule binding"/>
    <property type="evidence" value="ECO:0007669"/>
    <property type="project" value="InterPro"/>
</dbReference>
<dbReference type="InterPro" id="IPR027640">
    <property type="entry name" value="Kinesin-like_fam"/>
</dbReference>
<name>A0AA35SLR0_GEOBA</name>
<evidence type="ECO:0000256" key="10">
    <source>
        <dbReference type="SAM" id="MobiDB-lite"/>
    </source>
</evidence>
<gene>
    <name evidence="12" type="ORF">GBAR_LOCUS17813</name>
</gene>
<comment type="similarity">
    <text evidence="7 8">Belongs to the TRAFAC class myosin-kinesin ATPase superfamily. Kinesin family.</text>
</comment>
<proteinExistence type="inferred from homology"/>
<feature type="coiled-coil region" evidence="9">
    <location>
        <begin position="323"/>
        <end position="350"/>
    </location>
</feature>
<keyword evidence="9" id="KW-0175">Coiled coil</keyword>
<dbReference type="SUPFAM" id="SSF52540">
    <property type="entry name" value="P-loop containing nucleoside triphosphate hydrolases"/>
    <property type="match status" value="1"/>
</dbReference>
<keyword evidence="4 8" id="KW-0067">ATP-binding</keyword>
<accession>A0AA35SLR0</accession>
<dbReference type="PANTHER" id="PTHR47969:SF28">
    <property type="entry name" value="KINESIN-LIKE PROTEIN KIF21B"/>
    <property type="match status" value="1"/>
</dbReference>
<dbReference type="InterPro" id="IPR019821">
    <property type="entry name" value="Kinesin_motor_CS"/>
</dbReference>
<dbReference type="InterPro" id="IPR056533">
    <property type="entry name" value="KIF21A/B_hel_1"/>
</dbReference>
<evidence type="ECO:0000256" key="9">
    <source>
        <dbReference type="SAM" id="Coils"/>
    </source>
</evidence>
<keyword evidence="6" id="KW-0966">Cell projection</keyword>
<dbReference type="PROSITE" id="PS50067">
    <property type="entry name" value="KINESIN_MOTOR_2"/>
    <property type="match status" value="1"/>
</dbReference>
<dbReference type="GO" id="GO:0007052">
    <property type="term" value="P:mitotic spindle organization"/>
    <property type="evidence" value="ECO:0007669"/>
    <property type="project" value="TreeGrafter"/>
</dbReference>
<dbReference type="Proteomes" id="UP001174909">
    <property type="component" value="Unassembled WGS sequence"/>
</dbReference>
<dbReference type="InterPro" id="IPR027417">
    <property type="entry name" value="P-loop_NTPase"/>
</dbReference>
<evidence type="ECO:0000256" key="2">
    <source>
        <dbReference type="ARBA" id="ARBA00004316"/>
    </source>
</evidence>
<comment type="caution">
    <text evidence="7">Lacks conserved residue(s) required for the propagation of feature annotation.</text>
</comment>
<keyword evidence="5" id="KW-0206">Cytoskeleton</keyword>
<dbReference type="PANTHER" id="PTHR47969">
    <property type="entry name" value="CHROMOSOME-ASSOCIATED KINESIN KIF4A-RELATED"/>
    <property type="match status" value="1"/>
</dbReference>
<keyword evidence="5" id="KW-0963">Cytoplasm</keyword>
<dbReference type="PRINTS" id="PR00380">
    <property type="entry name" value="KINESINHEAVY"/>
</dbReference>
<keyword evidence="8" id="KW-0505">Motor protein</keyword>
<feature type="compositionally biased region" description="Basic and acidic residues" evidence="10">
    <location>
        <begin position="462"/>
        <end position="471"/>
    </location>
</feature>
<keyword evidence="13" id="KW-1185">Reference proteome</keyword>
<dbReference type="GO" id="GO:0005875">
    <property type="term" value="C:microtubule associated complex"/>
    <property type="evidence" value="ECO:0007669"/>
    <property type="project" value="TreeGrafter"/>
</dbReference>
<dbReference type="GO" id="GO:0005874">
    <property type="term" value="C:microtubule"/>
    <property type="evidence" value="ECO:0007669"/>
    <property type="project" value="UniProtKB-KW"/>
</dbReference>
<feature type="compositionally biased region" description="Acidic residues" evidence="10">
    <location>
        <begin position="503"/>
        <end position="528"/>
    </location>
</feature>
<dbReference type="GO" id="GO:0007018">
    <property type="term" value="P:microtubule-based movement"/>
    <property type="evidence" value="ECO:0007669"/>
    <property type="project" value="InterPro"/>
</dbReference>
<comment type="caution">
    <text evidence="12">The sequence shown here is derived from an EMBL/GenBank/DDBJ whole genome shotgun (WGS) entry which is preliminary data.</text>
</comment>
<dbReference type="InterPro" id="IPR001752">
    <property type="entry name" value="Kinesin_motor_dom"/>
</dbReference>
<feature type="region of interest" description="Disordered" evidence="10">
    <location>
        <begin position="449"/>
        <end position="528"/>
    </location>
</feature>
<keyword evidence="3 8" id="KW-0547">Nucleotide-binding</keyword>
<feature type="domain" description="Kinesin motor" evidence="11">
    <location>
        <begin position="1"/>
        <end position="269"/>
    </location>
</feature>
<dbReference type="GO" id="GO:0042995">
    <property type="term" value="C:cell projection"/>
    <property type="evidence" value="ECO:0007669"/>
    <property type="project" value="UniProtKB-SubCell"/>
</dbReference>
<dbReference type="GO" id="GO:0003777">
    <property type="term" value="F:microtubule motor activity"/>
    <property type="evidence" value="ECO:0007669"/>
    <property type="project" value="InterPro"/>
</dbReference>
<evidence type="ECO:0000313" key="13">
    <source>
        <dbReference type="Proteomes" id="UP001174909"/>
    </source>
</evidence>
<evidence type="ECO:0000256" key="7">
    <source>
        <dbReference type="PROSITE-ProRule" id="PRU00283"/>
    </source>
</evidence>
<sequence>MGTGFGMAVLPEQLGVIPRAVRQLFATIDQLRDDAIASGDPPPQFEISAQFLELYNEDLIDLFDCNREALKKLRIHEDPNGGIYIAGVISQRVESVEETLSCLKQGALSRTVGSTNMNAQSSRSHAIFTLQVSQQRPIKTPVSRDSGGGEGGVVQYEISDWENLSAKFHFVDLAGSERLKRTGATGERAKEGISINCGLLALGNVISALGDKAKKGSHVPYRDSKLSRLLQDSLGGNSRTLMVACISPTDRDFMETLNTLKYANRARNIKNKVSVNQDKTSQQLAQFRSRILKLESELQEFHSGRKIVSEDGSVVMNDIASEVTMLRAENDKLRLRVKSLQQVIESQSERIAGMAADKELAALGRHDESTGQVVGQEAEETTSHLPTVIKGYMRQIEELKSRLVLSESLGHHNPSSPYRRPPSMVLQGRQSSLTTLPFNQETSELLQTARSDITRLKRRQDRKGSESESGRSQHRPRSRDVASVTSLDVVNEGVMSEGRGEEGGGEEGGEDDETLFGSDEEDTNSTNE</sequence>